<keyword evidence="7" id="KW-1185">Reference proteome</keyword>
<dbReference type="AlphaFoldDB" id="A0A9P4NML9"/>
<keyword evidence="3" id="KW-0378">Hydrolase</keyword>
<comment type="caution">
    <text evidence="6">The sequence shown here is derived from an EMBL/GenBank/DDBJ whole genome shotgun (WGS) entry which is preliminary data.</text>
</comment>
<evidence type="ECO:0000313" key="7">
    <source>
        <dbReference type="Proteomes" id="UP000800235"/>
    </source>
</evidence>
<keyword evidence="2" id="KW-0479">Metal-binding</keyword>
<dbReference type="InterPro" id="IPR036866">
    <property type="entry name" value="RibonucZ/Hydroxyglut_hydro"/>
</dbReference>
<comment type="similarity">
    <text evidence="1">Belongs to the metallo-beta-lactamase superfamily.</text>
</comment>
<feature type="domain" description="Metallo-beta-lactamase" evidence="5">
    <location>
        <begin position="122"/>
        <end position="146"/>
    </location>
</feature>
<dbReference type="PANTHER" id="PTHR42978:SF5">
    <property type="entry name" value="METALLO-BETA-LACTAMASE DOMAIN-CONTAINING PROTEIN"/>
    <property type="match status" value="1"/>
</dbReference>
<organism evidence="6 7">
    <name type="scientific">Tothia fuscella</name>
    <dbReference type="NCBI Taxonomy" id="1048955"/>
    <lineage>
        <taxon>Eukaryota</taxon>
        <taxon>Fungi</taxon>
        <taxon>Dikarya</taxon>
        <taxon>Ascomycota</taxon>
        <taxon>Pezizomycotina</taxon>
        <taxon>Dothideomycetes</taxon>
        <taxon>Pleosporomycetidae</taxon>
        <taxon>Venturiales</taxon>
        <taxon>Cylindrosympodiaceae</taxon>
        <taxon>Tothia</taxon>
    </lineage>
</organism>
<evidence type="ECO:0000256" key="3">
    <source>
        <dbReference type="ARBA" id="ARBA00022801"/>
    </source>
</evidence>
<dbReference type="Pfam" id="PF00753">
    <property type="entry name" value="Lactamase_B"/>
    <property type="match status" value="1"/>
</dbReference>
<evidence type="ECO:0000256" key="2">
    <source>
        <dbReference type="ARBA" id="ARBA00022723"/>
    </source>
</evidence>
<name>A0A9P4NML9_9PEZI</name>
<dbReference type="EMBL" id="MU007060">
    <property type="protein sequence ID" value="KAF2427363.1"/>
    <property type="molecule type" value="Genomic_DNA"/>
</dbReference>
<sequence>MPDSPPTLKWHSIPPSKTGSTCQVNLIQAGGLTLPKELVLLPSPNAPNSSLDDNPPQHEKRETIYVPDFTFLISPTPSNNHYIFDLGMRKDLHNSAPTVLKNIAKNFNCYPKSPADILTRYGKEEQKPEHIKAVIFSHLHFDHIGDGAKGGFRNAEMWLGPSAATTARWGYPIDGDGTVLSEDLPWDGSRKIVEFVLPDENVDEKRRSAVEDAIKEGKYEGIERRQPKGGWFPLGAFENGFDLFGDGSAYVIDAPGHSAGHLMLLLRVKISGPDQGQDDFVMLVGDCFHHPELLKDPLLTARPPFSKSTMHSDPDVAIDTMLRAKRCAEEENIWVVGAHDFSVVHVLGNGKEGVEGLVCLNDWRDRGWKKA</sequence>
<accession>A0A9P4NML9</accession>
<keyword evidence="4" id="KW-0862">Zinc</keyword>
<dbReference type="GO" id="GO:0016787">
    <property type="term" value="F:hydrolase activity"/>
    <property type="evidence" value="ECO:0007669"/>
    <property type="project" value="UniProtKB-KW"/>
</dbReference>
<dbReference type="SUPFAM" id="SSF56281">
    <property type="entry name" value="Metallo-hydrolase/oxidoreductase"/>
    <property type="match status" value="1"/>
</dbReference>
<dbReference type="InterPro" id="IPR001279">
    <property type="entry name" value="Metallo-B-lactamas"/>
</dbReference>
<dbReference type="PANTHER" id="PTHR42978">
    <property type="entry name" value="QUORUM-QUENCHING LACTONASE YTNP-RELATED-RELATED"/>
    <property type="match status" value="1"/>
</dbReference>
<dbReference type="Gene3D" id="3.60.15.10">
    <property type="entry name" value="Ribonuclease Z/Hydroxyacylglutathione hydrolase-like"/>
    <property type="match status" value="1"/>
</dbReference>
<gene>
    <name evidence="6" type="ORF">EJ08DRAFT_355335</name>
</gene>
<protein>
    <recommendedName>
        <fullName evidence="5">Metallo-beta-lactamase domain-containing protein</fullName>
    </recommendedName>
</protein>
<evidence type="ECO:0000259" key="5">
    <source>
        <dbReference type="Pfam" id="PF00753"/>
    </source>
</evidence>
<proteinExistence type="inferred from homology"/>
<dbReference type="GO" id="GO:0046872">
    <property type="term" value="F:metal ion binding"/>
    <property type="evidence" value="ECO:0007669"/>
    <property type="project" value="UniProtKB-KW"/>
</dbReference>
<dbReference type="CDD" id="cd07730">
    <property type="entry name" value="metallo-hydrolase-like_MBL-fold"/>
    <property type="match status" value="1"/>
</dbReference>
<dbReference type="OrthoDB" id="10250730at2759"/>
<evidence type="ECO:0000313" key="6">
    <source>
        <dbReference type="EMBL" id="KAF2427363.1"/>
    </source>
</evidence>
<dbReference type="Proteomes" id="UP000800235">
    <property type="component" value="Unassembled WGS sequence"/>
</dbReference>
<evidence type="ECO:0000256" key="1">
    <source>
        <dbReference type="ARBA" id="ARBA00007749"/>
    </source>
</evidence>
<evidence type="ECO:0000256" key="4">
    <source>
        <dbReference type="ARBA" id="ARBA00022833"/>
    </source>
</evidence>
<dbReference type="InterPro" id="IPR051013">
    <property type="entry name" value="MBL_superfamily_lactonases"/>
</dbReference>
<reference evidence="6" key="1">
    <citation type="journal article" date="2020" name="Stud. Mycol.">
        <title>101 Dothideomycetes genomes: a test case for predicting lifestyles and emergence of pathogens.</title>
        <authorList>
            <person name="Haridas S."/>
            <person name="Albert R."/>
            <person name="Binder M."/>
            <person name="Bloem J."/>
            <person name="Labutti K."/>
            <person name="Salamov A."/>
            <person name="Andreopoulos B."/>
            <person name="Baker S."/>
            <person name="Barry K."/>
            <person name="Bills G."/>
            <person name="Bluhm B."/>
            <person name="Cannon C."/>
            <person name="Castanera R."/>
            <person name="Culley D."/>
            <person name="Daum C."/>
            <person name="Ezra D."/>
            <person name="Gonzalez J."/>
            <person name="Henrissat B."/>
            <person name="Kuo A."/>
            <person name="Liang C."/>
            <person name="Lipzen A."/>
            <person name="Lutzoni F."/>
            <person name="Magnuson J."/>
            <person name="Mondo S."/>
            <person name="Nolan M."/>
            <person name="Ohm R."/>
            <person name="Pangilinan J."/>
            <person name="Park H.-J."/>
            <person name="Ramirez L."/>
            <person name="Alfaro M."/>
            <person name="Sun H."/>
            <person name="Tritt A."/>
            <person name="Yoshinaga Y."/>
            <person name="Zwiers L.-H."/>
            <person name="Turgeon B."/>
            <person name="Goodwin S."/>
            <person name="Spatafora J."/>
            <person name="Crous P."/>
            <person name="Grigoriev I."/>
        </authorList>
    </citation>
    <scope>NUCLEOTIDE SEQUENCE</scope>
    <source>
        <strain evidence="6">CBS 130266</strain>
    </source>
</reference>